<dbReference type="AlphaFoldDB" id="A0AAN7QXH5"/>
<dbReference type="EMBL" id="JAXQNO010000017">
    <property type="protein sequence ID" value="KAK4778743.1"/>
    <property type="molecule type" value="Genomic_DNA"/>
</dbReference>
<organism evidence="1 2">
    <name type="scientific">Trapa natans</name>
    <name type="common">Water chestnut</name>
    <dbReference type="NCBI Taxonomy" id="22666"/>
    <lineage>
        <taxon>Eukaryota</taxon>
        <taxon>Viridiplantae</taxon>
        <taxon>Streptophyta</taxon>
        <taxon>Embryophyta</taxon>
        <taxon>Tracheophyta</taxon>
        <taxon>Spermatophyta</taxon>
        <taxon>Magnoliopsida</taxon>
        <taxon>eudicotyledons</taxon>
        <taxon>Gunneridae</taxon>
        <taxon>Pentapetalae</taxon>
        <taxon>rosids</taxon>
        <taxon>malvids</taxon>
        <taxon>Myrtales</taxon>
        <taxon>Lythraceae</taxon>
        <taxon>Trapa</taxon>
    </lineage>
</organism>
<comment type="caution">
    <text evidence="1">The sequence shown here is derived from an EMBL/GenBank/DDBJ whole genome shotgun (WGS) entry which is preliminary data.</text>
</comment>
<accession>A0AAN7QXH5</accession>
<sequence>MTKRMYLLSAVKWVGRAPEDQPSSGHSSSENLEAIFWLLFGLHCVYPVHLQKHAGSMAGADLPIFNWYSAGFLCKFSVHHSYPGALFVIKAHAHISPFFASFLAFTSARKKKTHLLRGR</sequence>
<evidence type="ECO:0000313" key="2">
    <source>
        <dbReference type="Proteomes" id="UP001346149"/>
    </source>
</evidence>
<reference evidence="1 2" key="1">
    <citation type="journal article" date="2023" name="Hortic Res">
        <title>Pangenome of water caltrop reveals structural variations and asymmetric subgenome divergence after allopolyploidization.</title>
        <authorList>
            <person name="Zhang X."/>
            <person name="Chen Y."/>
            <person name="Wang L."/>
            <person name="Yuan Y."/>
            <person name="Fang M."/>
            <person name="Shi L."/>
            <person name="Lu R."/>
            <person name="Comes H.P."/>
            <person name="Ma Y."/>
            <person name="Chen Y."/>
            <person name="Huang G."/>
            <person name="Zhou Y."/>
            <person name="Zheng Z."/>
            <person name="Qiu Y."/>
        </authorList>
    </citation>
    <scope>NUCLEOTIDE SEQUENCE [LARGE SCALE GENOMIC DNA]</scope>
    <source>
        <strain evidence="1">F231</strain>
    </source>
</reference>
<name>A0AAN7QXH5_TRANT</name>
<gene>
    <name evidence="1" type="ORF">SAY86_006271</name>
</gene>
<keyword evidence="2" id="KW-1185">Reference proteome</keyword>
<evidence type="ECO:0000313" key="1">
    <source>
        <dbReference type="EMBL" id="KAK4778743.1"/>
    </source>
</evidence>
<proteinExistence type="predicted"/>
<dbReference type="Proteomes" id="UP001346149">
    <property type="component" value="Unassembled WGS sequence"/>
</dbReference>
<protein>
    <submittedName>
        <fullName evidence="1">Uncharacterized protein</fullName>
    </submittedName>
</protein>